<evidence type="ECO:0000256" key="4">
    <source>
        <dbReference type="ARBA" id="ARBA00022795"/>
    </source>
</evidence>
<accession>A0ABN8VXX0</accession>
<keyword evidence="7" id="KW-0969">Cilium</keyword>
<dbReference type="SUPFAM" id="SSF101116">
    <property type="entry name" value="Flagellar export chaperone FliS"/>
    <property type="match status" value="1"/>
</dbReference>
<protein>
    <recommendedName>
        <fullName evidence="6">Flagellar secretion chaperone FliS</fullName>
    </recommendedName>
</protein>
<organism evidence="7 8">
    <name type="scientific">Nitrospina watsonii</name>
    <dbReference type="NCBI Taxonomy" id="1323948"/>
    <lineage>
        <taxon>Bacteria</taxon>
        <taxon>Pseudomonadati</taxon>
        <taxon>Nitrospinota/Tectimicrobiota group</taxon>
        <taxon>Nitrospinota</taxon>
        <taxon>Nitrospinia</taxon>
        <taxon>Nitrospinales</taxon>
        <taxon>Nitrospinaceae</taxon>
        <taxon>Nitrospina</taxon>
    </lineage>
</organism>
<dbReference type="GO" id="GO:0016829">
    <property type="term" value="F:lyase activity"/>
    <property type="evidence" value="ECO:0007669"/>
    <property type="project" value="UniProtKB-KW"/>
</dbReference>
<keyword evidence="3 6" id="KW-0963">Cytoplasm</keyword>
<dbReference type="PIRSF" id="PIRSF039090">
    <property type="entry name" value="Flis"/>
    <property type="match status" value="1"/>
</dbReference>
<evidence type="ECO:0000256" key="1">
    <source>
        <dbReference type="ARBA" id="ARBA00004514"/>
    </source>
</evidence>
<dbReference type="EMBL" id="OX336137">
    <property type="protein sequence ID" value="CAI2718041.1"/>
    <property type="molecule type" value="Genomic_DNA"/>
</dbReference>
<keyword evidence="7" id="KW-0456">Lyase</keyword>
<dbReference type="PANTHER" id="PTHR34773">
    <property type="entry name" value="FLAGELLAR SECRETION CHAPERONE FLIS"/>
    <property type="match status" value="1"/>
</dbReference>
<evidence type="ECO:0000256" key="3">
    <source>
        <dbReference type="ARBA" id="ARBA00022490"/>
    </source>
</evidence>
<dbReference type="InterPro" id="IPR036584">
    <property type="entry name" value="FliS_sf"/>
</dbReference>
<dbReference type="InterPro" id="IPR003713">
    <property type="entry name" value="FliS"/>
</dbReference>
<dbReference type="RefSeq" id="WP_282010951.1">
    <property type="nucleotide sequence ID" value="NZ_OX336137.1"/>
</dbReference>
<keyword evidence="7" id="KW-0282">Flagellum</keyword>
<evidence type="ECO:0000256" key="5">
    <source>
        <dbReference type="ARBA" id="ARBA00023186"/>
    </source>
</evidence>
<dbReference type="NCBIfam" id="TIGR00208">
    <property type="entry name" value="fliS"/>
    <property type="match status" value="1"/>
</dbReference>
<evidence type="ECO:0000313" key="8">
    <source>
        <dbReference type="Proteomes" id="UP001157733"/>
    </source>
</evidence>
<keyword evidence="5" id="KW-0143">Chaperone</keyword>
<keyword evidence="7" id="KW-0966">Cell projection</keyword>
<comment type="similarity">
    <text evidence="2 6">Belongs to the FliS family.</text>
</comment>
<evidence type="ECO:0000256" key="2">
    <source>
        <dbReference type="ARBA" id="ARBA00008787"/>
    </source>
</evidence>
<keyword evidence="8" id="KW-1185">Reference proteome</keyword>
<keyword evidence="4 6" id="KW-1005">Bacterial flagellum biogenesis</keyword>
<gene>
    <name evidence="7" type="ORF">NSPWAT_1182</name>
</gene>
<dbReference type="Proteomes" id="UP001157733">
    <property type="component" value="Chromosome"/>
</dbReference>
<dbReference type="Pfam" id="PF02561">
    <property type="entry name" value="FliS"/>
    <property type="match status" value="1"/>
</dbReference>
<evidence type="ECO:0000313" key="7">
    <source>
        <dbReference type="EMBL" id="CAI2718041.1"/>
    </source>
</evidence>
<proteinExistence type="inferred from homology"/>
<sequence length="143" mass="16128">MGQTQGHKEYRINEVSTSNQGKLILMMYDGAIRFVTMAMDSLDQNDVAHKSVYIQKSRDIVNELMVALDTDKGGEVCRNLERLYQFVLRQLTLANIKNDKASLQAVLRVMTPLREAWDQIFNAAEEAESSTHSSPNSGFVARC</sequence>
<name>A0ABN8VXX0_9BACT</name>
<dbReference type="Gene3D" id="1.20.120.340">
    <property type="entry name" value="Flagellar protein FliS"/>
    <property type="match status" value="1"/>
</dbReference>
<reference evidence="7 8" key="1">
    <citation type="submission" date="2022-09" db="EMBL/GenBank/DDBJ databases">
        <authorList>
            <person name="Kop L."/>
        </authorList>
    </citation>
    <scope>NUCLEOTIDE SEQUENCE [LARGE SCALE GENOMIC DNA]</scope>
    <source>
        <strain evidence="7 8">347</strain>
    </source>
</reference>
<evidence type="ECO:0000256" key="6">
    <source>
        <dbReference type="PIRNR" id="PIRNR039090"/>
    </source>
</evidence>
<dbReference type="CDD" id="cd16098">
    <property type="entry name" value="FliS"/>
    <property type="match status" value="1"/>
</dbReference>
<comment type="subcellular location">
    <subcellularLocation>
        <location evidence="1 6">Cytoplasm</location>
        <location evidence="1 6">Cytosol</location>
    </subcellularLocation>
</comment>
<dbReference type="PANTHER" id="PTHR34773:SF1">
    <property type="entry name" value="FLAGELLAR SECRETION CHAPERONE FLIS"/>
    <property type="match status" value="1"/>
</dbReference>